<evidence type="ECO:0000256" key="1">
    <source>
        <dbReference type="SAM" id="MobiDB-lite"/>
    </source>
</evidence>
<proteinExistence type="predicted"/>
<accession>A0A6A6NUH9</accession>
<organism evidence="2 3">
    <name type="scientific">Lineolata rhizophorae</name>
    <dbReference type="NCBI Taxonomy" id="578093"/>
    <lineage>
        <taxon>Eukaryota</taxon>
        <taxon>Fungi</taxon>
        <taxon>Dikarya</taxon>
        <taxon>Ascomycota</taxon>
        <taxon>Pezizomycotina</taxon>
        <taxon>Dothideomycetes</taxon>
        <taxon>Dothideomycetes incertae sedis</taxon>
        <taxon>Lineolatales</taxon>
        <taxon>Lineolataceae</taxon>
        <taxon>Lineolata</taxon>
    </lineage>
</organism>
<dbReference type="Proteomes" id="UP000799766">
    <property type="component" value="Unassembled WGS sequence"/>
</dbReference>
<gene>
    <name evidence="2" type="ORF">BDY21DRAFT_74677</name>
</gene>
<keyword evidence="3" id="KW-1185">Reference proteome</keyword>
<reference evidence="2" key="1">
    <citation type="journal article" date="2020" name="Stud. Mycol.">
        <title>101 Dothideomycetes genomes: a test case for predicting lifestyles and emergence of pathogens.</title>
        <authorList>
            <person name="Haridas S."/>
            <person name="Albert R."/>
            <person name="Binder M."/>
            <person name="Bloem J."/>
            <person name="Labutti K."/>
            <person name="Salamov A."/>
            <person name="Andreopoulos B."/>
            <person name="Baker S."/>
            <person name="Barry K."/>
            <person name="Bills G."/>
            <person name="Bluhm B."/>
            <person name="Cannon C."/>
            <person name="Castanera R."/>
            <person name="Culley D."/>
            <person name="Daum C."/>
            <person name="Ezra D."/>
            <person name="Gonzalez J."/>
            <person name="Henrissat B."/>
            <person name="Kuo A."/>
            <person name="Liang C."/>
            <person name="Lipzen A."/>
            <person name="Lutzoni F."/>
            <person name="Magnuson J."/>
            <person name="Mondo S."/>
            <person name="Nolan M."/>
            <person name="Ohm R."/>
            <person name="Pangilinan J."/>
            <person name="Park H.-J."/>
            <person name="Ramirez L."/>
            <person name="Alfaro M."/>
            <person name="Sun H."/>
            <person name="Tritt A."/>
            <person name="Yoshinaga Y."/>
            <person name="Zwiers L.-H."/>
            <person name="Turgeon B."/>
            <person name="Goodwin S."/>
            <person name="Spatafora J."/>
            <person name="Crous P."/>
            <person name="Grigoriev I."/>
        </authorList>
    </citation>
    <scope>NUCLEOTIDE SEQUENCE</scope>
    <source>
        <strain evidence="2">ATCC 16933</strain>
    </source>
</reference>
<name>A0A6A6NUH9_9PEZI</name>
<feature type="region of interest" description="Disordered" evidence="1">
    <location>
        <begin position="57"/>
        <end position="77"/>
    </location>
</feature>
<evidence type="ECO:0000313" key="2">
    <source>
        <dbReference type="EMBL" id="KAF2455376.1"/>
    </source>
</evidence>
<protein>
    <submittedName>
        <fullName evidence="2">Uncharacterized protein</fullName>
    </submittedName>
</protein>
<sequence>MARPRGLRLACASGSKAGAMLSMYPAYAVERATDRPAPPRCAVPAFFLSLPFAQPGDSSRSWGGHEKKGERAPSAGEHGVYRACRHGPAGATRAGHCISPLLPRSVAEGVCYSIEIAVGVRLCEFIERTGVCVCVARGLPTITAAPFPPHVRRRQVSSLGPARRPSSPLGEPSPRPWLRALPGGRLPALLLERGSLVAIE</sequence>
<evidence type="ECO:0000313" key="3">
    <source>
        <dbReference type="Proteomes" id="UP000799766"/>
    </source>
</evidence>
<feature type="region of interest" description="Disordered" evidence="1">
    <location>
        <begin position="153"/>
        <end position="176"/>
    </location>
</feature>
<dbReference type="AlphaFoldDB" id="A0A6A6NUH9"/>
<dbReference type="EMBL" id="MU001687">
    <property type="protein sequence ID" value="KAF2455376.1"/>
    <property type="molecule type" value="Genomic_DNA"/>
</dbReference>